<evidence type="ECO:0000313" key="4">
    <source>
        <dbReference type="Proteomes" id="UP000034793"/>
    </source>
</evidence>
<feature type="transmembrane region" description="Helical" evidence="1">
    <location>
        <begin position="248"/>
        <end position="268"/>
    </location>
</feature>
<evidence type="ECO:0000259" key="2">
    <source>
        <dbReference type="Pfam" id="PF00535"/>
    </source>
</evidence>
<dbReference type="SUPFAM" id="SSF53448">
    <property type="entry name" value="Nucleotide-diphospho-sugar transferases"/>
    <property type="match status" value="1"/>
</dbReference>
<dbReference type="PANTHER" id="PTHR43630">
    <property type="entry name" value="POLY-BETA-1,6-N-ACETYL-D-GLUCOSAMINE SYNTHASE"/>
    <property type="match status" value="1"/>
</dbReference>
<evidence type="ECO:0000313" key="3">
    <source>
        <dbReference type="EMBL" id="KKR27823.1"/>
    </source>
</evidence>
<comment type="caution">
    <text evidence="3">The sequence shown here is derived from an EMBL/GenBank/DDBJ whole genome shotgun (WGS) entry which is preliminary data.</text>
</comment>
<dbReference type="Pfam" id="PF00535">
    <property type="entry name" value="Glycos_transf_2"/>
    <property type="match status" value="1"/>
</dbReference>
<proteinExistence type="predicted"/>
<dbReference type="GO" id="GO:0016740">
    <property type="term" value="F:transferase activity"/>
    <property type="evidence" value="ECO:0007669"/>
    <property type="project" value="UniProtKB-KW"/>
</dbReference>
<gene>
    <name evidence="3" type="ORF">UT61_C0065G0007</name>
</gene>
<dbReference type="EMBL" id="LBXL01000065">
    <property type="protein sequence ID" value="KKR27823.1"/>
    <property type="molecule type" value="Genomic_DNA"/>
</dbReference>
<accession>A0A0G0PIS7</accession>
<feature type="domain" description="Glycosyltransferase 2-like" evidence="2">
    <location>
        <begin position="9"/>
        <end position="134"/>
    </location>
</feature>
<evidence type="ECO:0000256" key="1">
    <source>
        <dbReference type="SAM" id="Phobius"/>
    </source>
</evidence>
<dbReference type="PANTHER" id="PTHR43630:SF2">
    <property type="entry name" value="GLYCOSYLTRANSFERASE"/>
    <property type="match status" value="1"/>
</dbReference>
<dbReference type="AlphaFoldDB" id="A0A0G0PIS7"/>
<dbReference type="Gene3D" id="3.90.550.10">
    <property type="entry name" value="Spore Coat Polysaccharide Biosynthesis Protein SpsA, Chain A"/>
    <property type="match status" value="1"/>
</dbReference>
<keyword evidence="1" id="KW-1133">Transmembrane helix</keyword>
<dbReference type="InterPro" id="IPR001173">
    <property type="entry name" value="Glyco_trans_2-like"/>
</dbReference>
<reference evidence="3 4" key="1">
    <citation type="journal article" date="2015" name="Nature">
        <title>rRNA introns, odd ribosomes, and small enigmatic genomes across a large radiation of phyla.</title>
        <authorList>
            <person name="Brown C.T."/>
            <person name="Hug L.A."/>
            <person name="Thomas B.C."/>
            <person name="Sharon I."/>
            <person name="Castelle C.J."/>
            <person name="Singh A."/>
            <person name="Wilkins M.J."/>
            <person name="Williams K.H."/>
            <person name="Banfield J.F."/>
        </authorList>
    </citation>
    <scope>NUCLEOTIDE SEQUENCE [LARGE SCALE GENOMIC DNA]</scope>
</reference>
<organism evidence="3 4">
    <name type="scientific">Candidatus Woesebacteria bacterium GW2011_GWA1_39_8</name>
    <dbReference type="NCBI Taxonomy" id="1618552"/>
    <lineage>
        <taxon>Bacteria</taxon>
        <taxon>Candidatus Woeseibacteriota</taxon>
    </lineage>
</organism>
<dbReference type="Proteomes" id="UP000034793">
    <property type="component" value="Unassembled WGS sequence"/>
</dbReference>
<protein>
    <submittedName>
        <fullName evidence="3">Family 2 glycosyl transferase</fullName>
    </submittedName>
</protein>
<name>A0A0G0PIS7_9BACT</name>
<keyword evidence="1" id="KW-0812">Transmembrane</keyword>
<dbReference type="InterPro" id="IPR029044">
    <property type="entry name" value="Nucleotide-diphossugar_trans"/>
</dbReference>
<keyword evidence="3" id="KW-0808">Transferase</keyword>
<sequence>MVIHKLPISAVMVIYNEEAVLERALESLADLVDEIIIVHDGPCKDKSLQIATKYKAKIYVRKHVGICEPHRPLTYKKAKNDWILQIDADEYLSEGLRNNLGKLINTKVDIYDFSWPGFYKNRHYIGPYKRALFKKSKIVYFGLRHHDPVPLNKDVVVKKSNYRVIHKPNYEYLELKSFGWKYGKYTKIHAWQLTKGLEKIPKWNCEEIVLDLKDKIRVDHPIVLGILGSMAYHTLLGLTKFLRKAQFYYLKQGIFTSIYCGLVFYYVALFKKIDTAN</sequence>
<keyword evidence="1" id="KW-0472">Membrane</keyword>